<name>A0A199UCD3_MANES</name>
<reference evidence="2" key="1">
    <citation type="submission" date="2016-02" db="EMBL/GenBank/DDBJ databases">
        <title>WGS assembly of Manihot esculenta.</title>
        <authorList>
            <person name="Bredeson J.V."/>
            <person name="Prochnik S.E."/>
            <person name="Lyons J.B."/>
            <person name="Schmutz J."/>
            <person name="Grimwood J."/>
            <person name="Vrebalov J."/>
            <person name="Bart R.S."/>
            <person name="Amuge T."/>
            <person name="Ferguson M.E."/>
            <person name="Green R."/>
            <person name="Putnam N."/>
            <person name="Stites J."/>
            <person name="Rounsley S."/>
            <person name="Rokhsar D.S."/>
        </authorList>
    </citation>
    <scope>NUCLEOTIDE SEQUENCE [LARGE SCALE GENOMIC DNA]</scope>
    <source>
        <tissue evidence="2">Leaf</tissue>
    </source>
</reference>
<protein>
    <submittedName>
        <fullName evidence="2">Uncharacterized protein</fullName>
    </submittedName>
</protein>
<feature type="compositionally biased region" description="Basic and acidic residues" evidence="1">
    <location>
        <begin position="126"/>
        <end position="137"/>
    </location>
</feature>
<evidence type="ECO:0000313" key="2">
    <source>
        <dbReference type="EMBL" id="OAY22319.1"/>
    </source>
</evidence>
<dbReference type="Gramene" id="Manes.14G158020.1.v8.1">
    <property type="protein sequence ID" value="Manes.14G158020.1.v8.1.CDS"/>
    <property type="gene ID" value="Manes.14G158020.v8.1"/>
</dbReference>
<dbReference type="AlphaFoldDB" id="A0A199UCD3"/>
<accession>A0A199UCD3</accession>
<evidence type="ECO:0000256" key="1">
    <source>
        <dbReference type="SAM" id="MobiDB-lite"/>
    </source>
</evidence>
<feature type="region of interest" description="Disordered" evidence="1">
    <location>
        <begin position="123"/>
        <end position="145"/>
    </location>
</feature>
<dbReference type="PANTHER" id="PTHR33167">
    <property type="entry name" value="TRANSCRIPTION FACTOR, PUTATIVE (DUF863)-RELATED"/>
    <property type="match status" value="1"/>
</dbReference>
<dbReference type="STRING" id="3983.A0A199UCD3"/>
<dbReference type="PANTHER" id="PTHR33167:SF33">
    <property type="entry name" value="MYB-CC TYPE TRANSCRIPTION FACTOR LHEQLE-CONTAINING DOMAIN-CONTAINING PROTEIN"/>
    <property type="match status" value="1"/>
</dbReference>
<dbReference type="EMBL" id="KV450447">
    <property type="protein sequence ID" value="OAY22319.1"/>
    <property type="molecule type" value="Genomic_DNA"/>
</dbReference>
<dbReference type="OMA" id="WATHVTS"/>
<feature type="compositionally biased region" description="Low complexity" evidence="1">
    <location>
        <begin position="259"/>
        <end position="271"/>
    </location>
</feature>
<feature type="region of interest" description="Disordered" evidence="1">
    <location>
        <begin position="255"/>
        <end position="276"/>
    </location>
</feature>
<gene>
    <name evidence="2" type="ORF">MANES_S011300</name>
</gene>
<sequence>MGTKLQYAFNLLEPSPSSTKFLSVHCVNELDYSQTRELNLSFQIPELDNRYSLVYRKMPEKYNLGFIRKTIQMHEDTFKHQVRELHRLYSVQKMLMDELKKEIKQNKKYWSSRETSSLYSLNFQGLRDDDPSPRERSSSCSGEIMGMTTKGFDLERPAAEEDISPAISTAIDDTRAAGTSCLIPMKRTNKMSMNGSDYESEVELTLSIGGSSTSSSISSSKKMIISANQEMGFAEHIHKPLKEHDSPVSIKYDRGEDCSTPTTPMSSSSATFNHERKQPHWLFQGLSINRTS</sequence>
<organism evidence="2">
    <name type="scientific">Manihot esculenta</name>
    <name type="common">Cassava</name>
    <name type="synonym">Jatropha manihot</name>
    <dbReference type="NCBI Taxonomy" id="3983"/>
    <lineage>
        <taxon>Eukaryota</taxon>
        <taxon>Viridiplantae</taxon>
        <taxon>Streptophyta</taxon>
        <taxon>Embryophyta</taxon>
        <taxon>Tracheophyta</taxon>
        <taxon>Spermatophyta</taxon>
        <taxon>Magnoliopsida</taxon>
        <taxon>eudicotyledons</taxon>
        <taxon>Gunneridae</taxon>
        <taxon>Pentapetalae</taxon>
        <taxon>rosids</taxon>
        <taxon>fabids</taxon>
        <taxon>Malpighiales</taxon>
        <taxon>Euphorbiaceae</taxon>
        <taxon>Crotonoideae</taxon>
        <taxon>Manihoteae</taxon>
        <taxon>Manihot</taxon>
    </lineage>
</organism>
<dbReference type="OrthoDB" id="1928288at2759"/>
<proteinExistence type="predicted"/>